<dbReference type="Pfam" id="PF00440">
    <property type="entry name" value="TetR_N"/>
    <property type="match status" value="1"/>
</dbReference>
<dbReference type="GO" id="GO:0000976">
    <property type="term" value="F:transcription cis-regulatory region binding"/>
    <property type="evidence" value="ECO:0007669"/>
    <property type="project" value="TreeGrafter"/>
</dbReference>
<evidence type="ECO:0000313" key="5">
    <source>
        <dbReference type="Proteomes" id="UP000541470"/>
    </source>
</evidence>
<sequence length="199" mass="21611">MSGAKCRIHEAAMRLFARKGADRVTVSDLAEEAGVARGTVYSTVPDPGALFEEIAGDLANEMQDRVRASMVDITDPPCRLSCGIRLFIRRAHEEPQWGRFIVHFGFSNTALRGLLTSASAGDLMQGISSGRYAIRPEQATSLMAMIGGATLSGMMLVQEGYKTWREASSEIAELILTSLGIEREEARRIAGEDLPALVH</sequence>
<organism evidence="4 5">
    <name type="scientific">Rhizobium terricola</name>
    <dbReference type="NCBI Taxonomy" id="2728849"/>
    <lineage>
        <taxon>Bacteria</taxon>
        <taxon>Pseudomonadati</taxon>
        <taxon>Pseudomonadota</taxon>
        <taxon>Alphaproteobacteria</taxon>
        <taxon>Hyphomicrobiales</taxon>
        <taxon>Rhizobiaceae</taxon>
        <taxon>Rhizobium/Agrobacterium group</taxon>
        <taxon>Rhizobium</taxon>
    </lineage>
</organism>
<keyword evidence="5" id="KW-1185">Reference proteome</keyword>
<dbReference type="Gene3D" id="1.10.357.10">
    <property type="entry name" value="Tetracycline Repressor, domain 2"/>
    <property type="match status" value="1"/>
</dbReference>
<evidence type="ECO:0000259" key="3">
    <source>
        <dbReference type="PROSITE" id="PS50977"/>
    </source>
</evidence>
<dbReference type="InterPro" id="IPR001647">
    <property type="entry name" value="HTH_TetR"/>
</dbReference>
<feature type="DNA-binding region" description="H-T-H motif" evidence="2">
    <location>
        <begin position="25"/>
        <end position="44"/>
    </location>
</feature>
<dbReference type="InterPro" id="IPR009057">
    <property type="entry name" value="Homeodomain-like_sf"/>
</dbReference>
<evidence type="ECO:0000256" key="2">
    <source>
        <dbReference type="PROSITE-ProRule" id="PRU00335"/>
    </source>
</evidence>
<comment type="caution">
    <text evidence="4">The sequence shown here is derived from an EMBL/GenBank/DDBJ whole genome shotgun (WGS) entry which is preliminary data.</text>
</comment>
<dbReference type="AlphaFoldDB" id="A0A7Y0ATY6"/>
<dbReference type="RefSeq" id="WP_169587598.1">
    <property type="nucleotide sequence ID" value="NZ_JABBGK010000001.1"/>
</dbReference>
<dbReference type="PROSITE" id="PS50977">
    <property type="entry name" value="HTH_TETR_2"/>
    <property type="match status" value="1"/>
</dbReference>
<proteinExistence type="predicted"/>
<dbReference type="PANTHER" id="PTHR30055">
    <property type="entry name" value="HTH-TYPE TRANSCRIPTIONAL REGULATOR RUTR"/>
    <property type="match status" value="1"/>
</dbReference>
<feature type="domain" description="HTH tetR-type" evidence="3">
    <location>
        <begin position="2"/>
        <end position="62"/>
    </location>
</feature>
<protein>
    <submittedName>
        <fullName evidence="4">TetR/AcrR family transcriptional regulator</fullName>
    </submittedName>
</protein>
<dbReference type="EMBL" id="JABBGK010000001">
    <property type="protein sequence ID" value="NML73340.1"/>
    <property type="molecule type" value="Genomic_DNA"/>
</dbReference>
<accession>A0A7Y0ATY6</accession>
<dbReference type="SUPFAM" id="SSF46689">
    <property type="entry name" value="Homeodomain-like"/>
    <property type="match status" value="1"/>
</dbReference>
<name>A0A7Y0ATY6_9HYPH</name>
<dbReference type="PANTHER" id="PTHR30055:SF226">
    <property type="entry name" value="HTH-TYPE TRANSCRIPTIONAL REGULATOR PKSA"/>
    <property type="match status" value="1"/>
</dbReference>
<reference evidence="4 5" key="1">
    <citation type="submission" date="2020-04" db="EMBL/GenBank/DDBJ databases">
        <title>Rhizobium sp. S-51 isolated from soil.</title>
        <authorList>
            <person name="Dahal R.H."/>
        </authorList>
    </citation>
    <scope>NUCLEOTIDE SEQUENCE [LARGE SCALE GENOMIC DNA]</scope>
    <source>
        <strain evidence="4 5">S-51</strain>
    </source>
</reference>
<dbReference type="Proteomes" id="UP000541470">
    <property type="component" value="Unassembled WGS sequence"/>
</dbReference>
<dbReference type="GO" id="GO:0003700">
    <property type="term" value="F:DNA-binding transcription factor activity"/>
    <property type="evidence" value="ECO:0007669"/>
    <property type="project" value="TreeGrafter"/>
</dbReference>
<keyword evidence="1 2" id="KW-0238">DNA-binding</keyword>
<evidence type="ECO:0000256" key="1">
    <source>
        <dbReference type="ARBA" id="ARBA00023125"/>
    </source>
</evidence>
<evidence type="ECO:0000313" key="4">
    <source>
        <dbReference type="EMBL" id="NML73340.1"/>
    </source>
</evidence>
<dbReference type="InterPro" id="IPR050109">
    <property type="entry name" value="HTH-type_TetR-like_transc_reg"/>
</dbReference>
<dbReference type="InterPro" id="IPR049513">
    <property type="entry name" value="TetR_C_40"/>
</dbReference>
<dbReference type="Pfam" id="PF21306">
    <property type="entry name" value="TetR_C_40"/>
    <property type="match status" value="1"/>
</dbReference>
<gene>
    <name evidence="4" type="ORF">HHL25_04280</name>
</gene>